<sequence length="532" mass="58669">MSTRDIPTSFDELAFGWARKVKNEISLSGKANSTGEEEEVAESKGEKKVRLKNLWAAFCSGAGLFSDGYVNNSIGTVSTCLSIMYPEAYLKSNAMSNVSSIAFAGTVVGMLVFGLISDRIDRKAGMLTANIMLIFFTILSCAATWGKNGSPYGIFAALTTFRFFLGIAIGAEYPTSSVIAAEFSNLLPAGKRNRYFCWFTNAMIDVGFVVSAFVPLVCLWIFSTRHLEAVWRLTLGLGAIPPISLFFLRLKINQSESFKKMHMKKVKKFPYLLIFKFYWFRLFIISIIWFIYDFSAYSFGIYSSYIINTIVPGGDLYKNFGWNVVFNLFYIPGAFLGALVSDYLGPRLTIAVGTFLQGIIGFIMAGNYPHLKHNIGGFVVVYGIFSALGELGAGDNMGLLASKTSSSSIRGVYYGIAAAMGKIGAFVGTWVFPVIINNNGGKKSNTGMQAPFYVSSSLCFFSCFITLFFCPSVDQDAINTEDEKFLTYLKENGFDISQLGDCSTTEDLESDKSQEKEKDTKVKVDTESKSSY</sequence>
<keyword evidence="8 10" id="KW-0472">Membrane</keyword>
<dbReference type="EMBL" id="FO082048">
    <property type="protein sequence ID" value="CCE84316.1"/>
    <property type="molecule type" value="Genomic_DNA"/>
</dbReference>
<dbReference type="InterPro" id="IPR005828">
    <property type="entry name" value="MFS_sugar_transport-like"/>
</dbReference>
<dbReference type="InterPro" id="IPR036259">
    <property type="entry name" value="MFS_trans_sf"/>
</dbReference>
<dbReference type="PANTHER" id="PTHR23508:SF10">
    <property type="entry name" value="CARBOXYLIC ACID TRANSPORTER PROTEIN HOMOLOG"/>
    <property type="match status" value="1"/>
</dbReference>
<dbReference type="Gene3D" id="1.20.1250.20">
    <property type="entry name" value="MFS general substrate transporter like domains"/>
    <property type="match status" value="1"/>
</dbReference>
<feature type="transmembrane region" description="Helical" evidence="10">
    <location>
        <begin position="374"/>
        <end position="391"/>
    </location>
</feature>
<evidence type="ECO:0000256" key="2">
    <source>
        <dbReference type="ARBA" id="ARBA00010992"/>
    </source>
</evidence>
<dbReference type="InterPro" id="IPR020846">
    <property type="entry name" value="MFS_dom"/>
</dbReference>
<feature type="transmembrane region" description="Helical" evidence="10">
    <location>
        <begin position="54"/>
        <end position="74"/>
    </location>
</feature>
<evidence type="ECO:0000256" key="3">
    <source>
        <dbReference type="ARBA" id="ARBA00022448"/>
    </source>
</evidence>
<evidence type="ECO:0000256" key="8">
    <source>
        <dbReference type="ARBA" id="ARBA00023136"/>
    </source>
</evidence>
<dbReference type="STRING" id="559304.G8Y9Q2"/>
<keyword evidence="7" id="KW-0843">Virulence</keyword>
<evidence type="ECO:0000313" key="13">
    <source>
        <dbReference type="EMBL" id="CCE84316.1"/>
    </source>
</evidence>
<reference evidence="14" key="2">
    <citation type="journal article" date="2012" name="G3 (Bethesda)">
        <title>Pichia sorbitophila, an interspecies yeast hybrid reveals early steps of genome resolution following polyploidization.</title>
        <authorList>
            <person name="Leh Louis V."/>
            <person name="Despons L."/>
            <person name="Friedrich A."/>
            <person name="Martin T."/>
            <person name="Durrens P."/>
            <person name="Casaregola S."/>
            <person name="Neuveglise C."/>
            <person name="Fairhead C."/>
            <person name="Marck C."/>
            <person name="Cruz J.A."/>
            <person name="Straub M.L."/>
            <person name="Kugler V."/>
            <person name="Sacerdot C."/>
            <person name="Uzunov Z."/>
            <person name="Thierry A."/>
            <person name="Weiss S."/>
            <person name="Bleykasten C."/>
            <person name="De Montigny J."/>
            <person name="Jacques N."/>
            <person name="Jung P."/>
            <person name="Lemaire M."/>
            <person name="Mallet S."/>
            <person name="Morel G."/>
            <person name="Richard G.F."/>
            <person name="Sarkar A."/>
            <person name="Savel G."/>
            <person name="Schacherer J."/>
            <person name="Seret M.L."/>
            <person name="Talla E."/>
            <person name="Samson G."/>
            <person name="Jubin C."/>
            <person name="Poulain J."/>
            <person name="Vacherie B."/>
            <person name="Barbe V."/>
            <person name="Pelletier E."/>
            <person name="Sherman D.J."/>
            <person name="Westhof E."/>
            <person name="Weissenbach J."/>
            <person name="Baret P.V."/>
            <person name="Wincker P."/>
            <person name="Gaillardin C."/>
            <person name="Dujon B."/>
            <person name="Souciet J.L."/>
        </authorList>
    </citation>
    <scope>NUCLEOTIDE SEQUENCE [LARGE SCALE GENOMIC DNA]</scope>
    <source>
        <strain evidence="14">ATCC MYA-4447 / BCRC 22081 / CBS 7064 / NBRC 10061 / NRRL Y-12695</strain>
    </source>
</reference>
<evidence type="ECO:0000313" key="12">
    <source>
        <dbReference type="EMBL" id="CCE83285.1"/>
    </source>
</evidence>
<dbReference type="GO" id="GO:0001406">
    <property type="term" value="F:glycerophosphodiester transmembrane transporter activity"/>
    <property type="evidence" value="ECO:0007669"/>
    <property type="project" value="UniProtKB-ARBA"/>
</dbReference>
<evidence type="ECO:0000256" key="1">
    <source>
        <dbReference type="ARBA" id="ARBA00004651"/>
    </source>
</evidence>
<evidence type="ECO:0000313" key="14">
    <source>
        <dbReference type="Proteomes" id="UP000005222"/>
    </source>
</evidence>
<dbReference type="PROSITE" id="PS50850">
    <property type="entry name" value="MFS"/>
    <property type="match status" value="1"/>
</dbReference>
<name>G8Y9Q2_PICSO</name>
<dbReference type="Proteomes" id="UP000005222">
    <property type="component" value="Chromosome K"/>
</dbReference>
<dbReference type="AlphaFoldDB" id="G8Y9Q2"/>
<organism evidence="12 14">
    <name type="scientific">Pichia sorbitophila (strain ATCC MYA-4447 / BCRC 22081 / CBS 7064 / NBRC 10061 / NRRL Y-12695)</name>
    <name type="common">Hybrid yeast</name>
    <dbReference type="NCBI Taxonomy" id="559304"/>
    <lineage>
        <taxon>Eukaryota</taxon>
        <taxon>Fungi</taxon>
        <taxon>Dikarya</taxon>
        <taxon>Ascomycota</taxon>
        <taxon>Saccharomycotina</taxon>
        <taxon>Pichiomycetes</taxon>
        <taxon>Debaryomycetaceae</taxon>
        <taxon>Millerozyma</taxon>
    </lineage>
</organism>
<keyword evidence="6 10" id="KW-1133">Transmembrane helix</keyword>
<dbReference type="SUPFAM" id="SSF103473">
    <property type="entry name" value="MFS general substrate transporter"/>
    <property type="match status" value="1"/>
</dbReference>
<feature type="domain" description="Major facilitator superfamily (MFS) profile" evidence="11">
    <location>
        <begin position="56"/>
        <end position="474"/>
    </location>
</feature>
<evidence type="ECO:0000256" key="7">
    <source>
        <dbReference type="ARBA" id="ARBA00023026"/>
    </source>
</evidence>
<feature type="transmembrane region" description="Helical" evidence="10">
    <location>
        <begin position="195"/>
        <end position="223"/>
    </location>
</feature>
<protein>
    <submittedName>
        <fullName evidence="12">Piso0_003858 protein</fullName>
    </submittedName>
</protein>
<feature type="transmembrane region" description="Helical" evidence="10">
    <location>
        <begin position="452"/>
        <end position="470"/>
    </location>
</feature>
<evidence type="ECO:0000256" key="6">
    <source>
        <dbReference type="ARBA" id="ARBA00022989"/>
    </source>
</evidence>
<feature type="transmembrane region" description="Helical" evidence="10">
    <location>
        <begin position="348"/>
        <end position="368"/>
    </location>
</feature>
<feature type="transmembrane region" description="Helical" evidence="10">
    <location>
        <begin position="152"/>
        <end position="174"/>
    </location>
</feature>
<comment type="similarity">
    <text evidence="2">Belongs to the major facilitator superfamily. Sugar transporter (TC 2.A.1.1) family.</text>
</comment>
<feature type="transmembrane region" description="Helical" evidence="10">
    <location>
        <begin position="320"/>
        <end position="341"/>
    </location>
</feature>
<keyword evidence="5 10" id="KW-0812">Transmembrane</keyword>
<evidence type="ECO:0000256" key="9">
    <source>
        <dbReference type="SAM" id="MobiDB-lite"/>
    </source>
</evidence>
<dbReference type="Pfam" id="PF00083">
    <property type="entry name" value="Sugar_tr"/>
    <property type="match status" value="2"/>
</dbReference>
<keyword evidence="14" id="KW-1185">Reference proteome</keyword>
<feature type="transmembrane region" description="Helical" evidence="10">
    <location>
        <begin position="229"/>
        <end position="248"/>
    </location>
</feature>
<dbReference type="PANTHER" id="PTHR23508">
    <property type="entry name" value="CARBOXYLIC ACID TRANSPORTER PROTEIN HOMOLOG"/>
    <property type="match status" value="1"/>
</dbReference>
<evidence type="ECO:0000256" key="4">
    <source>
        <dbReference type="ARBA" id="ARBA00022475"/>
    </source>
</evidence>
<comment type="subcellular location">
    <subcellularLocation>
        <location evidence="1">Cell membrane</location>
        <topology evidence="1">Multi-pass membrane protein</topology>
    </subcellularLocation>
</comment>
<dbReference type="Proteomes" id="UP000005222">
    <property type="component" value="Chromosome L"/>
</dbReference>
<evidence type="ECO:0000256" key="10">
    <source>
        <dbReference type="SAM" id="Phobius"/>
    </source>
</evidence>
<dbReference type="eggNOG" id="KOG0252">
    <property type="taxonomic scope" value="Eukaryota"/>
</dbReference>
<feature type="transmembrane region" description="Helical" evidence="10">
    <location>
        <begin position="412"/>
        <end position="432"/>
    </location>
</feature>
<feature type="region of interest" description="Disordered" evidence="9">
    <location>
        <begin position="497"/>
        <end position="532"/>
    </location>
</feature>
<feature type="transmembrane region" description="Helical" evidence="10">
    <location>
        <begin position="269"/>
        <end position="292"/>
    </location>
</feature>
<evidence type="ECO:0000256" key="5">
    <source>
        <dbReference type="ARBA" id="ARBA00022692"/>
    </source>
</evidence>
<gene>
    <name evidence="12" type="primary">Piso0_003858</name>
    <name evidence="12" type="ORF">GNLVRS01_PISO0K04124g</name>
    <name evidence="13" type="ORF">GNLVRS01_PISO0L04125g</name>
</gene>
<dbReference type="FunFam" id="1.20.1250.20:FF:000140">
    <property type="entry name" value="Putative MFS phospholipid transporter"/>
    <property type="match status" value="1"/>
</dbReference>
<evidence type="ECO:0000259" key="11">
    <source>
        <dbReference type="PROSITE" id="PS50850"/>
    </source>
</evidence>
<keyword evidence="3" id="KW-0813">Transport</keyword>
<proteinExistence type="inferred from homology"/>
<feature type="compositionally biased region" description="Basic and acidic residues" evidence="9">
    <location>
        <begin position="510"/>
        <end position="532"/>
    </location>
</feature>
<feature type="transmembrane region" description="Helical" evidence="10">
    <location>
        <begin position="94"/>
        <end position="115"/>
    </location>
</feature>
<dbReference type="GO" id="GO:0005886">
    <property type="term" value="C:plasma membrane"/>
    <property type="evidence" value="ECO:0007669"/>
    <property type="project" value="UniProtKB-SubCell"/>
</dbReference>
<accession>G8Y9Q2</accession>
<dbReference type="EMBL" id="FO082049">
    <property type="protein sequence ID" value="CCE83285.1"/>
    <property type="molecule type" value="Genomic_DNA"/>
</dbReference>
<reference evidence="12" key="1">
    <citation type="submission" date="2011-10" db="EMBL/GenBank/DDBJ databases">
        <authorList>
            <person name="Genoscope - CEA"/>
        </authorList>
    </citation>
    <scope>NUCLEOTIDE SEQUENCE</scope>
</reference>
<dbReference type="InParanoid" id="G8Y9Q2"/>
<dbReference type="HOGENOM" id="CLU_001265_46_12_1"/>
<feature type="transmembrane region" description="Helical" evidence="10">
    <location>
        <begin position="127"/>
        <end position="146"/>
    </location>
</feature>
<keyword evidence="4" id="KW-1003">Cell membrane</keyword>
<dbReference type="GO" id="GO:0046943">
    <property type="term" value="F:carboxylic acid transmembrane transporter activity"/>
    <property type="evidence" value="ECO:0007669"/>
    <property type="project" value="TreeGrafter"/>
</dbReference>
<dbReference type="OrthoDB" id="2261376at2759"/>